<dbReference type="AlphaFoldDB" id="A0A504YBG1"/>
<comment type="caution">
    <text evidence="2">The sequence shown here is derived from an EMBL/GenBank/DDBJ whole genome shotgun (WGS) entry which is preliminary data.</text>
</comment>
<name>A0A504YBG1_FASGI</name>
<proteinExistence type="predicted"/>
<feature type="compositionally biased region" description="Polar residues" evidence="1">
    <location>
        <begin position="1"/>
        <end position="25"/>
    </location>
</feature>
<sequence length="257" mass="27583">MLPSGSPASNLGPQPWTTFPVTSGQPHIPSAQPLSVDRLLPSVMGSIPQAYNRSNPNINQLSSIFPPSMQSVNGAYNPQVPMGYSLHPATEHVASNERSLQNAALTQPYPVQNCCSIPQNSLPYVQSVPYLTSSLLPSICNGFLNNLSQPMAAVPHHQQAALTAAAIAASSIARGGDPLRHFSPTLINQLNRRPRPSVTSKTNLYVSGLNETDSDETLRHIVESVVQPKSCKAMTVNGRCKGKPQLSISILFYTIHG</sequence>
<keyword evidence="3" id="KW-1185">Reference proteome</keyword>
<organism evidence="2 3">
    <name type="scientific">Fasciola gigantica</name>
    <name type="common">Giant liver fluke</name>
    <dbReference type="NCBI Taxonomy" id="46835"/>
    <lineage>
        <taxon>Eukaryota</taxon>
        <taxon>Metazoa</taxon>
        <taxon>Spiralia</taxon>
        <taxon>Lophotrochozoa</taxon>
        <taxon>Platyhelminthes</taxon>
        <taxon>Trematoda</taxon>
        <taxon>Digenea</taxon>
        <taxon>Plagiorchiida</taxon>
        <taxon>Echinostomata</taxon>
        <taxon>Echinostomatoidea</taxon>
        <taxon>Fasciolidae</taxon>
        <taxon>Fasciola</taxon>
    </lineage>
</organism>
<evidence type="ECO:0000313" key="3">
    <source>
        <dbReference type="Proteomes" id="UP000316759"/>
    </source>
</evidence>
<accession>A0A504YBG1</accession>
<feature type="region of interest" description="Disordered" evidence="1">
    <location>
        <begin position="1"/>
        <end position="27"/>
    </location>
</feature>
<reference evidence="2 3" key="1">
    <citation type="submission" date="2019-04" db="EMBL/GenBank/DDBJ databases">
        <title>Annotation for the trematode Fasciola gigantica.</title>
        <authorList>
            <person name="Choi Y.-J."/>
        </authorList>
    </citation>
    <scope>NUCLEOTIDE SEQUENCE [LARGE SCALE GENOMIC DNA]</scope>
    <source>
        <strain evidence="2">Uganda_cow_1</strain>
    </source>
</reference>
<dbReference type="OrthoDB" id="271725at2759"/>
<dbReference type="Proteomes" id="UP000316759">
    <property type="component" value="Unassembled WGS sequence"/>
</dbReference>
<dbReference type="EMBL" id="SUNJ01012090">
    <property type="protein sequence ID" value="TPP58353.1"/>
    <property type="molecule type" value="Genomic_DNA"/>
</dbReference>
<evidence type="ECO:0000256" key="1">
    <source>
        <dbReference type="SAM" id="MobiDB-lite"/>
    </source>
</evidence>
<evidence type="ECO:0000313" key="2">
    <source>
        <dbReference type="EMBL" id="TPP58353.1"/>
    </source>
</evidence>
<protein>
    <submittedName>
        <fullName evidence="2">RNA binding motif single stranded interacting</fullName>
    </submittedName>
</protein>
<gene>
    <name evidence="2" type="ORF">FGIG_12016</name>
</gene>